<accession>A0A1H8K451</accession>
<dbReference type="Pfam" id="PF01904">
    <property type="entry name" value="DUF72"/>
    <property type="match status" value="1"/>
</dbReference>
<sequence>MTASRSPLPLYLGLPMWANQDWQGSLYPRQAKTDLLSDYAAVFSSVEGNTTFYSGAPKPDTIAAWARQAPAHFRFCFKLPASVTHDQRLGSLASAWEFIEALTPLHDRLGPTMVQLPRDFGPAELPKLEALLAHWPTQLPCAVEVRHPVFFHKGEEEKAFNQLLITYSANRVMLDVRPVFSTPAEGHAGLAHAQQEKPKVPLHVLSTAELPIIRFIGHIDKTINTRYFAPWIERLKLWISQGKTPFLFVHTADNRESPEMARHLYHTLQQHIALPELDPFADEKQSQLF</sequence>
<name>A0A1H8K451_9GAMM</name>
<gene>
    <name evidence="1" type="ORF">SAMN04490369_102831</name>
</gene>
<dbReference type="PANTHER" id="PTHR30348">
    <property type="entry name" value="UNCHARACTERIZED PROTEIN YECE"/>
    <property type="match status" value="1"/>
</dbReference>
<evidence type="ECO:0000313" key="1">
    <source>
        <dbReference type="EMBL" id="SEN87276.1"/>
    </source>
</evidence>
<protein>
    <submittedName>
        <fullName evidence="1">Uncharacterized conserved protein YecE, DUF72 family</fullName>
    </submittedName>
</protein>
<dbReference type="STRING" id="77097.SAMN04490369_102831"/>
<dbReference type="SUPFAM" id="SSF117396">
    <property type="entry name" value="TM1631-like"/>
    <property type="match status" value="1"/>
</dbReference>
<dbReference type="EMBL" id="FODB01000028">
    <property type="protein sequence ID" value="SEN87276.1"/>
    <property type="molecule type" value="Genomic_DNA"/>
</dbReference>
<dbReference type="PANTHER" id="PTHR30348:SF9">
    <property type="entry name" value="UPF0759 PROTEIN YECE"/>
    <property type="match status" value="1"/>
</dbReference>
<reference evidence="1 2" key="1">
    <citation type="submission" date="2016-10" db="EMBL/GenBank/DDBJ databases">
        <authorList>
            <person name="de Groot N.N."/>
        </authorList>
    </citation>
    <scope>NUCLEOTIDE SEQUENCE [LARGE SCALE GENOMIC DNA]</scope>
    <source>
        <strain evidence="1 2">558</strain>
    </source>
</reference>
<proteinExistence type="predicted"/>
<dbReference type="InterPro" id="IPR036520">
    <property type="entry name" value="UPF0759_sf"/>
</dbReference>
<dbReference type="RefSeq" id="WP_089675447.1">
    <property type="nucleotide sequence ID" value="NZ_FODB01000028.1"/>
</dbReference>
<dbReference type="Gene3D" id="3.20.20.410">
    <property type="entry name" value="Protein of unknown function UPF0759"/>
    <property type="match status" value="1"/>
</dbReference>
<organism evidence="1 2">
    <name type="scientific">Vreelandella aquamarina</name>
    <dbReference type="NCBI Taxonomy" id="77097"/>
    <lineage>
        <taxon>Bacteria</taxon>
        <taxon>Pseudomonadati</taxon>
        <taxon>Pseudomonadota</taxon>
        <taxon>Gammaproteobacteria</taxon>
        <taxon>Oceanospirillales</taxon>
        <taxon>Halomonadaceae</taxon>
        <taxon>Vreelandella</taxon>
    </lineage>
</organism>
<dbReference type="AlphaFoldDB" id="A0A1H8K451"/>
<evidence type="ECO:0000313" key="2">
    <source>
        <dbReference type="Proteomes" id="UP000199493"/>
    </source>
</evidence>
<dbReference type="InterPro" id="IPR002763">
    <property type="entry name" value="DUF72"/>
</dbReference>
<dbReference type="Proteomes" id="UP000199493">
    <property type="component" value="Unassembled WGS sequence"/>
</dbReference>